<dbReference type="InterPro" id="IPR023214">
    <property type="entry name" value="HAD_sf"/>
</dbReference>
<comment type="subcellular location">
    <subcellularLocation>
        <location evidence="2">Cytoplasm</location>
    </subcellularLocation>
</comment>
<evidence type="ECO:0000256" key="6">
    <source>
        <dbReference type="ARBA" id="ARBA00022723"/>
    </source>
</evidence>
<evidence type="ECO:0000313" key="11">
    <source>
        <dbReference type="Proteomes" id="UP000178859"/>
    </source>
</evidence>
<gene>
    <name evidence="10" type="ORF">A3I48_03460</name>
</gene>
<dbReference type="AlphaFoldDB" id="A0A1F5MGQ3"/>
<keyword evidence="5" id="KW-0963">Cytoplasm</keyword>
<reference evidence="10 11" key="1">
    <citation type="journal article" date="2016" name="Nat. Commun.">
        <title>Thousands of microbial genomes shed light on interconnected biogeochemical processes in an aquifer system.</title>
        <authorList>
            <person name="Anantharaman K."/>
            <person name="Brown C.T."/>
            <person name="Hug L.A."/>
            <person name="Sharon I."/>
            <person name="Castelle C.J."/>
            <person name="Probst A.J."/>
            <person name="Thomas B.C."/>
            <person name="Singh A."/>
            <person name="Wilkins M.J."/>
            <person name="Karaoz U."/>
            <person name="Brodie E.L."/>
            <person name="Williams K.H."/>
            <person name="Hubbard S.S."/>
            <person name="Banfield J.F."/>
        </authorList>
    </citation>
    <scope>NUCLEOTIDE SEQUENCE [LARGE SCALE GENOMIC DNA]</scope>
</reference>
<evidence type="ECO:0000256" key="5">
    <source>
        <dbReference type="ARBA" id="ARBA00022490"/>
    </source>
</evidence>
<sequence>QDKPNIENALRLSIGTVGQMKRFIKVYQDAVLEKTKPKKYAFLDRDGTLIFEPQDTFQVDSIDKLKILDGVIIGLKKLSKNGYELIMVTNQNGIGTRFFPQANFEAPQKKMLSIFEKNDIRFKEIHICPHLASENCNCRKPKIGLIKELLKENLMDKNSSFFCGDRTTDKLFARNAGIKFISTTTNGNFYKALTKGEIIS</sequence>
<dbReference type="InterPro" id="IPR006549">
    <property type="entry name" value="HAD-SF_hydro_IIIA"/>
</dbReference>
<dbReference type="InterPro" id="IPR006543">
    <property type="entry name" value="Histidinol-phos"/>
</dbReference>
<dbReference type="GO" id="GO:0000105">
    <property type="term" value="P:L-histidine biosynthetic process"/>
    <property type="evidence" value="ECO:0007669"/>
    <property type="project" value="InterPro"/>
</dbReference>
<dbReference type="Pfam" id="PF08645">
    <property type="entry name" value="PNK3P"/>
    <property type="match status" value="1"/>
</dbReference>
<evidence type="ECO:0000256" key="8">
    <source>
        <dbReference type="ARBA" id="ARBA00023277"/>
    </source>
</evidence>
<dbReference type="GO" id="GO:0046872">
    <property type="term" value="F:metal ion binding"/>
    <property type="evidence" value="ECO:0007669"/>
    <property type="project" value="UniProtKB-KW"/>
</dbReference>
<dbReference type="GO" id="GO:0005737">
    <property type="term" value="C:cytoplasm"/>
    <property type="evidence" value="ECO:0007669"/>
    <property type="project" value="UniProtKB-SubCell"/>
</dbReference>
<evidence type="ECO:0000256" key="9">
    <source>
        <dbReference type="ARBA" id="ARBA00031828"/>
    </source>
</evidence>
<comment type="subunit">
    <text evidence="4">Monomer.</text>
</comment>
<comment type="similarity">
    <text evidence="3">Belongs to the GmhB family.</text>
</comment>
<proteinExistence type="inferred from homology"/>
<dbReference type="CDD" id="cd07503">
    <property type="entry name" value="HAD_HisB-N"/>
    <property type="match status" value="1"/>
</dbReference>
<dbReference type="InterPro" id="IPR013954">
    <property type="entry name" value="PNK3P"/>
</dbReference>
<dbReference type="InterPro" id="IPR005954">
    <property type="entry name" value="HisB_N"/>
</dbReference>
<comment type="caution">
    <text evidence="10">The sequence shown here is derived from an EMBL/GenBank/DDBJ whole genome shotgun (WGS) entry which is preliminary data.</text>
</comment>
<evidence type="ECO:0000313" key="10">
    <source>
        <dbReference type="EMBL" id="OGE64546.1"/>
    </source>
</evidence>
<accession>A0A1F5MGQ3</accession>
<dbReference type="GO" id="GO:0005975">
    <property type="term" value="P:carbohydrate metabolic process"/>
    <property type="evidence" value="ECO:0007669"/>
    <property type="project" value="InterPro"/>
</dbReference>
<evidence type="ECO:0000256" key="7">
    <source>
        <dbReference type="ARBA" id="ARBA00022801"/>
    </source>
</evidence>
<keyword evidence="6" id="KW-0479">Metal-binding</keyword>
<dbReference type="PANTHER" id="PTHR42891">
    <property type="entry name" value="D-GLYCERO-BETA-D-MANNO-HEPTOSE-1,7-BISPHOSPHATE 7-PHOSPHATASE"/>
    <property type="match status" value="1"/>
</dbReference>
<dbReference type="NCBIfam" id="TIGR01261">
    <property type="entry name" value="hisB_Nterm"/>
    <property type="match status" value="1"/>
</dbReference>
<evidence type="ECO:0000256" key="2">
    <source>
        <dbReference type="ARBA" id="ARBA00004496"/>
    </source>
</evidence>
<dbReference type="GO" id="GO:0004401">
    <property type="term" value="F:histidinol-phosphatase activity"/>
    <property type="evidence" value="ECO:0007669"/>
    <property type="project" value="InterPro"/>
</dbReference>
<dbReference type="Proteomes" id="UP000178859">
    <property type="component" value="Unassembled WGS sequence"/>
</dbReference>
<evidence type="ECO:0000256" key="3">
    <source>
        <dbReference type="ARBA" id="ARBA00005628"/>
    </source>
</evidence>
<dbReference type="Gene3D" id="3.40.50.1000">
    <property type="entry name" value="HAD superfamily/HAD-like"/>
    <property type="match status" value="1"/>
</dbReference>
<dbReference type="GO" id="GO:0004424">
    <property type="term" value="F:imidazoleglycerol-phosphate dehydratase activity"/>
    <property type="evidence" value="ECO:0007669"/>
    <property type="project" value="InterPro"/>
</dbReference>
<dbReference type="PANTHER" id="PTHR42891:SF1">
    <property type="entry name" value="D-GLYCERO-BETA-D-MANNO-HEPTOSE-1,7-BISPHOSPHATE 7-PHOSPHATASE"/>
    <property type="match status" value="1"/>
</dbReference>
<organism evidence="10 11">
    <name type="scientific">Candidatus Daviesbacteria bacterium RIFCSPLOWO2_02_FULL_36_7</name>
    <dbReference type="NCBI Taxonomy" id="1797792"/>
    <lineage>
        <taxon>Bacteria</taxon>
        <taxon>Candidatus Daviesiibacteriota</taxon>
    </lineage>
</organism>
<dbReference type="InterPro" id="IPR036412">
    <property type="entry name" value="HAD-like_sf"/>
</dbReference>
<comment type="cofactor">
    <cofactor evidence="1">
        <name>Mg(2+)</name>
        <dbReference type="ChEBI" id="CHEBI:18420"/>
    </cofactor>
</comment>
<evidence type="ECO:0000256" key="1">
    <source>
        <dbReference type="ARBA" id="ARBA00001946"/>
    </source>
</evidence>
<dbReference type="EMBL" id="MFDT01000056">
    <property type="protein sequence ID" value="OGE64546.1"/>
    <property type="molecule type" value="Genomic_DNA"/>
</dbReference>
<dbReference type="SUPFAM" id="SSF56784">
    <property type="entry name" value="HAD-like"/>
    <property type="match status" value="1"/>
</dbReference>
<dbReference type="NCBIfam" id="TIGR01662">
    <property type="entry name" value="HAD-SF-IIIA"/>
    <property type="match status" value="1"/>
</dbReference>
<dbReference type="NCBIfam" id="TIGR01656">
    <property type="entry name" value="Histidinol-ppas"/>
    <property type="match status" value="1"/>
</dbReference>
<evidence type="ECO:0000256" key="4">
    <source>
        <dbReference type="ARBA" id="ARBA00011245"/>
    </source>
</evidence>
<keyword evidence="7" id="KW-0378">Hydrolase</keyword>
<feature type="non-terminal residue" evidence="10">
    <location>
        <position position="1"/>
    </location>
</feature>
<keyword evidence="8" id="KW-0119">Carbohydrate metabolism</keyword>
<protein>
    <recommendedName>
        <fullName evidence="9">D,D-heptose 1,7-bisphosphate phosphatase</fullName>
    </recommendedName>
</protein>
<name>A0A1F5MGQ3_9BACT</name>
<dbReference type="InterPro" id="IPR004446">
    <property type="entry name" value="Heptose_bisP_phosphatase"/>
</dbReference>